<dbReference type="Pfam" id="PF18911">
    <property type="entry name" value="PKD_4"/>
    <property type="match status" value="1"/>
</dbReference>
<proteinExistence type="predicted"/>
<dbReference type="InterPro" id="IPR013783">
    <property type="entry name" value="Ig-like_fold"/>
</dbReference>
<feature type="domain" description="PKD" evidence="3">
    <location>
        <begin position="44"/>
        <end position="89"/>
    </location>
</feature>
<organism evidence="4 5">
    <name type="scientific">Aequorivita sublithincola (strain DSM 14238 / LMG 21431 / ACAM 643 / 9-3)</name>
    <dbReference type="NCBI Taxonomy" id="746697"/>
    <lineage>
        <taxon>Bacteria</taxon>
        <taxon>Pseudomonadati</taxon>
        <taxon>Bacteroidota</taxon>
        <taxon>Flavobacteriia</taxon>
        <taxon>Flavobacteriales</taxon>
        <taxon>Flavobacteriaceae</taxon>
        <taxon>Aequorivita</taxon>
    </lineage>
</organism>
<gene>
    <name evidence="4" type="ordered locus">Aeqsu_3105</name>
</gene>
<evidence type="ECO:0000313" key="4">
    <source>
        <dbReference type="EMBL" id="AFL82540.1"/>
    </source>
</evidence>
<dbReference type="SUPFAM" id="SSF49299">
    <property type="entry name" value="PKD domain"/>
    <property type="match status" value="1"/>
</dbReference>
<dbReference type="HOGENOM" id="CLU_923270_0_0_10"/>
<dbReference type="RefSeq" id="WP_014783789.1">
    <property type="nucleotide sequence ID" value="NC_018013.1"/>
</dbReference>
<dbReference type="InterPro" id="IPR022409">
    <property type="entry name" value="PKD/Chitinase_dom"/>
</dbReference>
<evidence type="ECO:0000259" key="3">
    <source>
        <dbReference type="PROSITE" id="PS50093"/>
    </source>
</evidence>
<evidence type="ECO:0000256" key="2">
    <source>
        <dbReference type="SAM" id="SignalP"/>
    </source>
</evidence>
<dbReference type="PATRIC" id="fig|746697.3.peg.3159"/>
<dbReference type="eggNOG" id="COG3291">
    <property type="taxonomic scope" value="Bacteria"/>
</dbReference>
<dbReference type="KEGG" id="asl:Aeqsu_3105"/>
<reference evidence="4 5" key="1">
    <citation type="submission" date="2012-06" db="EMBL/GenBank/DDBJ databases">
        <title>The complete genome of Aequorivita sublithincola DSM 14238.</title>
        <authorList>
            <consortium name="US DOE Joint Genome Institute (JGI-PGF)"/>
            <person name="Lucas S."/>
            <person name="Copeland A."/>
            <person name="Lapidus A."/>
            <person name="Goodwin L."/>
            <person name="Pitluck S."/>
            <person name="Peters L."/>
            <person name="Munk A.C.C."/>
            <person name="Kyrpides N."/>
            <person name="Mavromatis K."/>
            <person name="Pagani I."/>
            <person name="Ivanova N."/>
            <person name="Ovchinnikova G."/>
            <person name="Zeytun A."/>
            <person name="Detter J.C."/>
            <person name="Han C."/>
            <person name="Land M."/>
            <person name="Hauser L."/>
            <person name="Markowitz V."/>
            <person name="Cheng J.-F."/>
            <person name="Hugenholtz P."/>
            <person name="Woyke T."/>
            <person name="Wu D."/>
            <person name="Tindall B."/>
            <person name="Faehnrich R."/>
            <person name="Brambilla E."/>
            <person name="Klenk H.-P."/>
            <person name="Eisen J.A."/>
        </authorList>
    </citation>
    <scope>NUCLEOTIDE SEQUENCE [LARGE SCALE GENOMIC DNA]</scope>
    <source>
        <strain evidence="5">DSM 14238 / LMG 21431 / ACAM 643 / 9-3</strain>
    </source>
</reference>
<accession>I3YZX2</accession>
<protein>
    <submittedName>
        <fullName evidence="4">PDK repeat-containing protein</fullName>
    </submittedName>
</protein>
<evidence type="ECO:0000313" key="5">
    <source>
        <dbReference type="Proteomes" id="UP000006049"/>
    </source>
</evidence>
<dbReference type="EMBL" id="CP003280">
    <property type="protein sequence ID" value="AFL82540.1"/>
    <property type="molecule type" value="Genomic_DNA"/>
</dbReference>
<dbReference type="AlphaFoldDB" id="I3YZX2"/>
<dbReference type="CDD" id="cd00146">
    <property type="entry name" value="PKD"/>
    <property type="match status" value="1"/>
</dbReference>
<dbReference type="Pfam" id="PF18962">
    <property type="entry name" value="Por_Secre_tail"/>
    <property type="match status" value="1"/>
</dbReference>
<name>I3YZX2_AEQSU</name>
<dbReference type="InterPro" id="IPR000601">
    <property type="entry name" value="PKD_dom"/>
</dbReference>
<dbReference type="NCBIfam" id="TIGR04183">
    <property type="entry name" value="Por_Secre_tail"/>
    <property type="match status" value="1"/>
</dbReference>
<dbReference type="SMART" id="SM00089">
    <property type="entry name" value="PKD"/>
    <property type="match status" value="1"/>
</dbReference>
<sequence length="301" mass="33480">MKKIIYLFLFFTCFAWSQAKDDIRPCTLTSGHSTNQIDCDSYQFTATSTGGTYTNIIGYYWNFGDGTSGTGQTVSHNYNNNGTYTVILTTIGKTNRGCCSTTECFTVSVNCIGSDCGTLFNFSDVAGNGNCDVLLIVSTNDYILDPGWTIITGANAYEWHLVNQNNNIDRYEYGGPSHFADLTDGDIGPWTITLKITLEDGNGNFCALEHTETLMSGCGGNQKIIIHPNPVNDFINVTYEKVPDNNQNMEIYDYSGLKIRDVLIPKSNDFSIDVSDLKSGIYFMKIFENDQVIKTEKFIKE</sequence>
<dbReference type="InterPro" id="IPR026444">
    <property type="entry name" value="Secre_tail"/>
</dbReference>
<evidence type="ECO:0000256" key="1">
    <source>
        <dbReference type="ARBA" id="ARBA00022729"/>
    </source>
</evidence>
<dbReference type="OrthoDB" id="1345084at2"/>
<feature type="signal peptide" evidence="2">
    <location>
        <begin position="1"/>
        <end position="19"/>
    </location>
</feature>
<dbReference type="InterPro" id="IPR035986">
    <property type="entry name" value="PKD_dom_sf"/>
</dbReference>
<keyword evidence="1 2" id="KW-0732">Signal</keyword>
<keyword evidence="5" id="KW-1185">Reference proteome</keyword>
<dbReference type="Gene3D" id="2.60.40.10">
    <property type="entry name" value="Immunoglobulins"/>
    <property type="match status" value="1"/>
</dbReference>
<dbReference type="Proteomes" id="UP000006049">
    <property type="component" value="Chromosome"/>
</dbReference>
<feature type="chain" id="PRO_5003684169" evidence="2">
    <location>
        <begin position="20"/>
        <end position="301"/>
    </location>
</feature>
<dbReference type="PROSITE" id="PS50093">
    <property type="entry name" value="PKD"/>
    <property type="match status" value="1"/>
</dbReference>